<feature type="binding site" description="in other chain" evidence="9">
    <location>
        <begin position="186"/>
        <end position="188"/>
    </location>
    <ligand>
        <name>substrate</name>
        <note>ligand shared between dimeric partners</note>
    </ligand>
</feature>
<sequence length="366" mass="39706">MAKRKVLVLTGGGDCPGLNAVIRGIVKRAKTEKNWEVLGSVEAFNGVLKDPMEVIELNDKITAGIHVKGGTILKTTNKGNPFDFPIQEKDGSWSTIDRSGELVERIKSIGVDAVISIGGDGSQRISQKLYEQGLNIIGVPKTIDNDLSGTDFTFGFRTAVQIATDSFDKLVTTAESHHRVMIMEVMGRGAGWIALHTALAGGAEVCLIPEIPYDINKIVERLNQRYDQGKGFAHIVIAEGARPKKGKVTAVKSDEVGYEHKRLGGVAYQLSEQLKAAGCEADIRETVLGHTQRGGTPIAFDRILATLFGVKAFELVLEGEYGKMVSYKNNKITAVSIEEAIRKYNIVNKNSFMVKAARSIGISFGD</sequence>
<evidence type="ECO:0000256" key="5">
    <source>
        <dbReference type="ARBA" id="ARBA00022723"/>
    </source>
</evidence>
<dbReference type="InterPro" id="IPR022953">
    <property type="entry name" value="ATP_PFK"/>
</dbReference>
<evidence type="ECO:0000256" key="1">
    <source>
        <dbReference type="ARBA" id="ARBA00001946"/>
    </source>
</evidence>
<dbReference type="Gene3D" id="3.40.50.460">
    <property type="entry name" value="Phosphofructokinase domain"/>
    <property type="match status" value="1"/>
</dbReference>
<comment type="subcellular location">
    <subcellularLocation>
        <location evidence="9">Cytoplasm</location>
    </subcellularLocation>
</comment>
<dbReference type="InterPro" id="IPR012829">
    <property type="entry name" value="Phosphofructokinase_III"/>
</dbReference>
<comment type="cofactor">
    <cofactor evidence="1 9">
        <name>Mg(2+)</name>
        <dbReference type="ChEBI" id="CHEBI:18420"/>
    </cofactor>
</comment>
<dbReference type="EMBL" id="SMLW01000588">
    <property type="protein sequence ID" value="MTI26590.1"/>
    <property type="molecule type" value="Genomic_DNA"/>
</dbReference>
<feature type="binding site" evidence="9">
    <location>
        <position position="284"/>
    </location>
    <ligand>
        <name>substrate</name>
        <note>ligand shared between dimeric partners</note>
    </ligand>
</feature>
<dbReference type="InterPro" id="IPR012003">
    <property type="entry name" value="ATP_PFK_prok-type"/>
</dbReference>
<protein>
    <recommendedName>
        <fullName evidence="9">ATP-dependent 6-phosphofructokinase</fullName>
        <shortName evidence="9">ATP-PFK</shortName>
        <shortName evidence="9">Phosphofructokinase</shortName>
        <ecNumber evidence="9">2.7.1.11</ecNumber>
    </recommendedName>
    <alternativeName>
        <fullName evidence="9">Phosphohexokinase</fullName>
    </alternativeName>
</protein>
<feature type="binding site" description="in other chain" evidence="9">
    <location>
        <position position="239"/>
    </location>
    <ligand>
        <name>substrate</name>
        <note>ligand shared between dimeric partners</note>
    </ligand>
</feature>
<evidence type="ECO:0000256" key="3">
    <source>
        <dbReference type="ARBA" id="ARBA00022490"/>
    </source>
</evidence>
<comment type="pathway">
    <text evidence="2 9">Carbohydrate degradation; glycolysis; D-glyceraldehyde 3-phosphate and glycerone phosphate from D-glucose: step 3/4.</text>
</comment>
<dbReference type="Gene3D" id="3.40.50.450">
    <property type="match status" value="1"/>
</dbReference>
<dbReference type="RefSeq" id="WP_155173603.1">
    <property type="nucleotide sequence ID" value="NZ_BAAAFL010000012.1"/>
</dbReference>
<dbReference type="Proteomes" id="UP000798808">
    <property type="component" value="Unassembled WGS sequence"/>
</dbReference>
<feature type="domain" description="Phosphofructokinase" evidence="10">
    <location>
        <begin position="5"/>
        <end position="316"/>
    </location>
</feature>
<dbReference type="HAMAP" id="MF_01976">
    <property type="entry name" value="Phosphofructokinase_III"/>
    <property type="match status" value="1"/>
</dbReference>
<comment type="function">
    <text evidence="9">Catalyzes the phosphorylation of D-fructose 6-phosphate to fructose 1,6-bisphosphate by ATP, the first committing step of glycolysis.</text>
</comment>
<comment type="caution">
    <text evidence="11">The sequence shown here is derived from an EMBL/GenBank/DDBJ whole genome shotgun (WGS) entry which is preliminary data.</text>
</comment>
<feature type="binding site" description="in other chain" evidence="9">
    <location>
        <begin position="290"/>
        <end position="293"/>
    </location>
    <ligand>
        <name>substrate</name>
        <note>ligand shared between dimeric partners</note>
    </ligand>
</feature>
<feature type="binding site" evidence="9">
    <location>
        <begin position="119"/>
        <end position="122"/>
    </location>
    <ligand>
        <name>ATP</name>
        <dbReference type="ChEBI" id="CHEBI:30616"/>
    </ligand>
</feature>
<dbReference type="EC" id="2.7.1.11" evidence="9"/>
<keyword evidence="7 9" id="KW-0460">Magnesium</keyword>
<keyword evidence="6 9" id="KW-0418">Kinase</keyword>
<feature type="binding site" evidence="9">
    <location>
        <position position="13"/>
    </location>
    <ligand>
        <name>ATP</name>
        <dbReference type="ChEBI" id="CHEBI:30616"/>
    </ligand>
</feature>
<keyword evidence="9" id="KW-0067">ATP-binding</keyword>
<name>A0ABW9RRU5_9BACT</name>
<comment type="subunit">
    <text evidence="9">Homodimer or homotetramer.</text>
</comment>
<dbReference type="InterPro" id="IPR000023">
    <property type="entry name" value="Phosphofructokinase_dom"/>
</dbReference>
<keyword evidence="12" id="KW-1185">Reference proteome</keyword>
<keyword evidence="8 9" id="KW-0324">Glycolysis</keyword>
<dbReference type="NCBIfam" id="NF002872">
    <property type="entry name" value="PRK03202.1"/>
    <property type="match status" value="1"/>
</dbReference>
<evidence type="ECO:0000256" key="6">
    <source>
        <dbReference type="ARBA" id="ARBA00022777"/>
    </source>
</evidence>
<feature type="active site" description="Proton acceptor" evidence="9">
    <location>
        <position position="144"/>
    </location>
</feature>
<dbReference type="PANTHER" id="PTHR13697:SF52">
    <property type="entry name" value="ATP-DEPENDENT 6-PHOSPHOFRUCTOKINASE 3"/>
    <property type="match status" value="1"/>
</dbReference>
<dbReference type="InterPro" id="IPR035966">
    <property type="entry name" value="PKF_sf"/>
</dbReference>
<keyword evidence="9" id="KW-0547">Nucleotide-binding</keyword>
<proteinExistence type="inferred from homology"/>
<keyword evidence="4 9" id="KW-0808">Transferase</keyword>
<dbReference type="PRINTS" id="PR00476">
    <property type="entry name" value="PHFRCTKINASE"/>
</dbReference>
<evidence type="ECO:0000313" key="12">
    <source>
        <dbReference type="Proteomes" id="UP000798808"/>
    </source>
</evidence>
<dbReference type="SUPFAM" id="SSF53784">
    <property type="entry name" value="Phosphofructokinase"/>
    <property type="match status" value="1"/>
</dbReference>
<organism evidence="11 12">
    <name type="scientific">Fulvivirga kasyanovii</name>
    <dbReference type="NCBI Taxonomy" id="396812"/>
    <lineage>
        <taxon>Bacteria</taxon>
        <taxon>Pseudomonadati</taxon>
        <taxon>Bacteroidota</taxon>
        <taxon>Cytophagia</taxon>
        <taxon>Cytophagales</taxon>
        <taxon>Fulvivirgaceae</taxon>
        <taxon>Fulvivirga</taxon>
    </lineage>
</organism>
<evidence type="ECO:0000256" key="8">
    <source>
        <dbReference type="ARBA" id="ARBA00023152"/>
    </source>
</evidence>
<evidence type="ECO:0000313" key="11">
    <source>
        <dbReference type="EMBL" id="MTI26590.1"/>
    </source>
</evidence>
<feature type="binding site" evidence="9">
    <location>
        <begin position="78"/>
        <end position="79"/>
    </location>
    <ligand>
        <name>ATP</name>
        <dbReference type="ChEBI" id="CHEBI:30616"/>
    </ligand>
</feature>
<dbReference type="InterPro" id="IPR015912">
    <property type="entry name" value="Phosphofructokinase_CS"/>
</dbReference>
<comment type="caution">
    <text evidence="9">Lacks conserved residue(s) required for the propagation of feature annotation.</text>
</comment>
<evidence type="ECO:0000256" key="4">
    <source>
        <dbReference type="ARBA" id="ARBA00022679"/>
    </source>
</evidence>
<dbReference type="Pfam" id="PF00365">
    <property type="entry name" value="PFK"/>
    <property type="match status" value="1"/>
</dbReference>
<dbReference type="GO" id="GO:0003872">
    <property type="term" value="F:6-phosphofructokinase activity"/>
    <property type="evidence" value="ECO:0007669"/>
    <property type="project" value="UniProtKB-EC"/>
</dbReference>
<gene>
    <name evidence="9" type="primary">pfkA</name>
    <name evidence="11" type="ORF">E1163_16650</name>
</gene>
<evidence type="ECO:0000259" key="10">
    <source>
        <dbReference type="Pfam" id="PF00365"/>
    </source>
</evidence>
<accession>A0ABW9RRU5</accession>
<evidence type="ECO:0000256" key="7">
    <source>
        <dbReference type="ARBA" id="ARBA00022842"/>
    </source>
</evidence>
<feature type="binding site" evidence="9">
    <location>
        <position position="179"/>
    </location>
    <ligand>
        <name>substrate</name>
        <note>ligand shared between dimeric partners</note>
    </ligand>
</feature>
<feature type="binding site" description="in other chain" evidence="9">
    <location>
        <begin position="142"/>
        <end position="144"/>
    </location>
    <ligand>
        <name>substrate</name>
        <note>ligand shared between dimeric partners</note>
    </ligand>
</feature>
<keyword evidence="3 9" id="KW-0963">Cytoplasm</keyword>
<reference evidence="11 12" key="1">
    <citation type="submission" date="2019-02" db="EMBL/GenBank/DDBJ databases">
        <authorList>
            <person name="Goldberg S.R."/>
            <person name="Haltli B.A."/>
            <person name="Correa H."/>
            <person name="Russell K.G."/>
        </authorList>
    </citation>
    <scope>NUCLEOTIDE SEQUENCE [LARGE SCALE GENOMIC DNA]</scope>
    <source>
        <strain evidence="11 12">JCM 16186</strain>
    </source>
</reference>
<evidence type="ECO:0000256" key="9">
    <source>
        <dbReference type="HAMAP-Rule" id="MF_01976"/>
    </source>
</evidence>
<comment type="similarity">
    <text evidence="9">Belongs to the phosphofructokinase type A (PFKA) family. Mixed-substrate PFK group III subfamily.</text>
</comment>
<keyword evidence="5 9" id="KW-0479">Metal-binding</keyword>
<feature type="site" description="Important for substrate specificity; cannot use PPi as phosphoryl donor" evidence="9">
    <location>
        <position position="121"/>
    </location>
</feature>
<dbReference type="PROSITE" id="PS00433">
    <property type="entry name" value="PHOSPHOFRUCTOKINASE"/>
    <property type="match status" value="1"/>
</dbReference>
<evidence type="ECO:0000256" key="2">
    <source>
        <dbReference type="ARBA" id="ARBA00004679"/>
    </source>
</evidence>
<comment type="catalytic activity">
    <reaction evidence="9">
        <text>beta-D-fructose 6-phosphate + ATP = beta-D-fructose 1,6-bisphosphate + ADP + H(+)</text>
        <dbReference type="Rhea" id="RHEA:16109"/>
        <dbReference type="ChEBI" id="CHEBI:15378"/>
        <dbReference type="ChEBI" id="CHEBI:30616"/>
        <dbReference type="ChEBI" id="CHEBI:32966"/>
        <dbReference type="ChEBI" id="CHEBI:57634"/>
        <dbReference type="ChEBI" id="CHEBI:456216"/>
        <dbReference type="EC" id="2.7.1.11"/>
    </reaction>
</comment>
<dbReference type="PANTHER" id="PTHR13697">
    <property type="entry name" value="PHOSPHOFRUCTOKINASE"/>
    <property type="match status" value="1"/>
</dbReference>
<feature type="binding site" evidence="9">
    <location>
        <position position="120"/>
    </location>
    <ligand>
        <name>Mg(2+)</name>
        <dbReference type="ChEBI" id="CHEBI:18420"/>
        <note>catalytic</note>
    </ligand>
</feature>
<dbReference type="PIRSF" id="PIRSF000532">
    <property type="entry name" value="ATP_PFK_prok"/>
    <property type="match status" value="1"/>
</dbReference>